<dbReference type="OrthoDB" id="126752at2759"/>
<protein>
    <submittedName>
        <fullName evidence="1">Uncharacterized protein</fullName>
    </submittedName>
</protein>
<organism evidence="1 2">
    <name type="scientific">Phytophthora megakarya</name>
    <dbReference type="NCBI Taxonomy" id="4795"/>
    <lineage>
        <taxon>Eukaryota</taxon>
        <taxon>Sar</taxon>
        <taxon>Stramenopiles</taxon>
        <taxon>Oomycota</taxon>
        <taxon>Peronosporomycetes</taxon>
        <taxon>Peronosporales</taxon>
        <taxon>Peronosporaceae</taxon>
        <taxon>Phytophthora</taxon>
    </lineage>
</organism>
<dbReference type="EMBL" id="NBNE01000865">
    <property type="protein sequence ID" value="OWZ16812.1"/>
    <property type="molecule type" value="Genomic_DNA"/>
</dbReference>
<dbReference type="Proteomes" id="UP000198211">
    <property type="component" value="Unassembled WGS sequence"/>
</dbReference>
<gene>
    <name evidence="1" type="ORF">PHMEG_0009343</name>
</gene>
<accession>A0A225WH15</accession>
<comment type="caution">
    <text evidence="1">The sequence shown here is derived from an EMBL/GenBank/DDBJ whole genome shotgun (WGS) entry which is preliminary data.</text>
</comment>
<proteinExistence type="predicted"/>
<name>A0A225WH15_9STRA</name>
<evidence type="ECO:0000313" key="2">
    <source>
        <dbReference type="Proteomes" id="UP000198211"/>
    </source>
</evidence>
<evidence type="ECO:0000313" key="1">
    <source>
        <dbReference type="EMBL" id="OWZ16812.1"/>
    </source>
</evidence>
<reference evidence="2" key="1">
    <citation type="submission" date="2017-03" db="EMBL/GenBank/DDBJ databases">
        <title>Phytopthora megakarya and P. palmivora, two closely related causual agents of cacao black pod achieved similar genome size and gene model numbers by different mechanisms.</title>
        <authorList>
            <person name="Ali S."/>
            <person name="Shao J."/>
            <person name="Larry D.J."/>
            <person name="Kronmiller B."/>
            <person name="Shen D."/>
            <person name="Strem M.D."/>
            <person name="Melnick R.L."/>
            <person name="Guiltinan M.J."/>
            <person name="Tyler B.M."/>
            <person name="Meinhardt L.W."/>
            <person name="Bailey B.A."/>
        </authorList>
    </citation>
    <scope>NUCLEOTIDE SEQUENCE [LARGE SCALE GENOMIC DNA]</scope>
    <source>
        <strain evidence="2">zdho120</strain>
    </source>
</reference>
<keyword evidence="2" id="KW-1185">Reference proteome</keyword>
<dbReference type="AlphaFoldDB" id="A0A225WH15"/>
<sequence length="566" mass="62986">MSSSKVISGNLAVVKKVGPDDSDEEPEHEVKVTILRHRVVDQGESDLYPGSYVGHPIAFVQPAGDTSNQWAYGLVTGYSIQNKTALLSIRHEAETFKLQLHTTSTVIAVDRLNYALRTGASVNSTILNALELLDKQNQVIVACGKSRSGLPSTVTSTLLSMPFEPDQVVPLIRPDTLEIVHVRRQHIVDCELTVRGNKPTDVFKDPVIAELNTNKSGTNGFIRSPAANDVDLTFSDSDDEGKIDAAASRQADIDLVRLHNRPLRKRARHTEASSRADLCFDDTVDFPVLDMRPDHHASTFRPSQIERQVRDAIAHPSTQGKNDQAVLESAQQAQYTRFLATPPVLRGSYDLSFGIRGLSLMHFRRFFEEVELHRSIGSTLLLFAKYFYNSTVYDFFKAGADFMEEYAAFARPDQPTCNMLVYWIDSKLGKFRSRIIDSNLQTAALVGQEFSRSDGHLMQLYQSHQDRRATVAAGGRPHTGARSYHSRDQRSVKVSTVPKDLLALLPKQGDKSMCMRYLSKKGCSGPAPGKCFDPSRAHFKPLALPADAKDWIDKHFQGLAAEFQDL</sequence>